<dbReference type="SUPFAM" id="SSF89069">
    <property type="entry name" value="N-terminal, cytoplasmic domain of anti-sigmaE factor RseA"/>
    <property type="match status" value="1"/>
</dbReference>
<keyword evidence="2" id="KW-0812">Transmembrane</keyword>
<reference evidence="4 5" key="1">
    <citation type="submission" date="2021-04" db="EMBL/GenBank/DDBJ databases">
        <title>novel species isolated from subtropical streams in China.</title>
        <authorList>
            <person name="Lu H."/>
        </authorList>
    </citation>
    <scope>NUCLEOTIDE SEQUENCE [LARGE SCALE GENOMIC DNA]</scope>
    <source>
        <strain evidence="4 5">FT147W</strain>
    </source>
</reference>
<feature type="compositionally biased region" description="Polar residues" evidence="1">
    <location>
        <begin position="164"/>
        <end position="175"/>
    </location>
</feature>
<dbReference type="Gene3D" id="1.10.10.880">
    <property type="entry name" value="Anti sigma-E protein RseA, N-terminal domain"/>
    <property type="match status" value="1"/>
</dbReference>
<dbReference type="CDD" id="cd16328">
    <property type="entry name" value="RseA_N"/>
    <property type="match status" value="1"/>
</dbReference>
<dbReference type="Pfam" id="PF03872">
    <property type="entry name" value="RseA_N"/>
    <property type="match status" value="1"/>
</dbReference>
<dbReference type="Proteomes" id="UP000682982">
    <property type="component" value="Unassembled WGS sequence"/>
</dbReference>
<sequence>MSDNELNRHDFCRNMMTETRKNENISALLDSEIDDVALDAILADMDSTESKDVWGLYHHIGDVLHSDDLARPLSADFNQRFAARFASEPAILMPKMHVKNETKESDKPQYLRSYLSVATAAVAALFAFVFVPQLLQLNQNQVQTVQVSDSGSPKSANRLQLASASVTPDLSTQEPAQVEPAVESSKQMNERQTAPIEMLRDPRIDSYLIAHQKFSPAISAGTQYVTRANAVSGPAEK</sequence>
<feature type="transmembrane region" description="Helical" evidence="2">
    <location>
        <begin position="113"/>
        <end position="135"/>
    </location>
</feature>
<dbReference type="PANTHER" id="PTHR38104:SF1">
    <property type="entry name" value="ANTI-SIGMA-E FACTOR RSEA"/>
    <property type="match status" value="1"/>
</dbReference>
<accession>A0ABS5H111</accession>
<proteinExistence type="predicted"/>
<dbReference type="InterPro" id="IPR005572">
    <property type="entry name" value="Anti-sigma_E_RseA_N"/>
</dbReference>
<dbReference type="InterPro" id="IPR052383">
    <property type="entry name" value="Anti-sigma-E_RseA-like"/>
</dbReference>
<feature type="region of interest" description="Disordered" evidence="1">
    <location>
        <begin position="164"/>
        <end position="196"/>
    </location>
</feature>
<dbReference type="RefSeq" id="WP_212678178.1">
    <property type="nucleotide sequence ID" value="NZ_JAGSPK010000002.1"/>
</dbReference>
<dbReference type="PANTHER" id="PTHR38104">
    <property type="match status" value="1"/>
</dbReference>
<evidence type="ECO:0000313" key="5">
    <source>
        <dbReference type="Proteomes" id="UP000682982"/>
    </source>
</evidence>
<dbReference type="InterPro" id="IPR036147">
    <property type="entry name" value="Anti-sigma_E_RseA_N_sf"/>
</dbReference>
<keyword evidence="2" id="KW-0472">Membrane</keyword>
<gene>
    <name evidence="4" type="ORF">KDM87_05670</name>
</gene>
<evidence type="ECO:0000256" key="2">
    <source>
        <dbReference type="SAM" id="Phobius"/>
    </source>
</evidence>
<organism evidence="4 5">
    <name type="scientific">Undibacterium rivi</name>
    <dbReference type="NCBI Taxonomy" id="2828729"/>
    <lineage>
        <taxon>Bacteria</taxon>
        <taxon>Pseudomonadati</taxon>
        <taxon>Pseudomonadota</taxon>
        <taxon>Betaproteobacteria</taxon>
        <taxon>Burkholderiales</taxon>
        <taxon>Oxalobacteraceae</taxon>
        <taxon>Undibacterium</taxon>
    </lineage>
</organism>
<feature type="domain" description="Anti sigma-E protein RseA N-terminal" evidence="3">
    <location>
        <begin position="22"/>
        <end position="99"/>
    </location>
</feature>
<comment type="caution">
    <text evidence="4">The sequence shown here is derived from an EMBL/GenBank/DDBJ whole genome shotgun (WGS) entry which is preliminary data.</text>
</comment>
<evidence type="ECO:0000259" key="3">
    <source>
        <dbReference type="Pfam" id="PF03872"/>
    </source>
</evidence>
<dbReference type="EMBL" id="JAGSPK010000002">
    <property type="protein sequence ID" value="MBR7792079.1"/>
    <property type="molecule type" value="Genomic_DNA"/>
</dbReference>
<keyword evidence="5" id="KW-1185">Reference proteome</keyword>
<keyword evidence="2" id="KW-1133">Transmembrane helix</keyword>
<name>A0ABS5H111_9BURK</name>
<evidence type="ECO:0000256" key="1">
    <source>
        <dbReference type="SAM" id="MobiDB-lite"/>
    </source>
</evidence>
<protein>
    <submittedName>
        <fullName evidence="4">Sigma-E factor negative regulatory protein</fullName>
    </submittedName>
</protein>
<evidence type="ECO:0000313" key="4">
    <source>
        <dbReference type="EMBL" id="MBR7792079.1"/>
    </source>
</evidence>